<evidence type="ECO:0000256" key="2">
    <source>
        <dbReference type="SAM" id="MobiDB-lite"/>
    </source>
</evidence>
<dbReference type="PANTHER" id="PTHR45527">
    <property type="entry name" value="NONRIBOSOMAL PEPTIDE SYNTHETASE"/>
    <property type="match status" value="1"/>
</dbReference>
<dbReference type="GO" id="GO:0016874">
    <property type="term" value="F:ligase activity"/>
    <property type="evidence" value="ECO:0007669"/>
    <property type="project" value="UniProtKB-KW"/>
</dbReference>
<evidence type="ECO:0000313" key="4">
    <source>
        <dbReference type="EMBL" id="KAK3179062.1"/>
    </source>
</evidence>
<protein>
    <recommendedName>
        <fullName evidence="3">Carrier domain-containing protein</fullName>
    </recommendedName>
</protein>
<dbReference type="SUPFAM" id="SSF47336">
    <property type="entry name" value="ACP-like"/>
    <property type="match status" value="1"/>
</dbReference>
<keyword evidence="5" id="KW-1185">Reference proteome</keyword>
<dbReference type="Proteomes" id="UP001276659">
    <property type="component" value="Unassembled WGS sequence"/>
</dbReference>
<feature type="region of interest" description="Disordered" evidence="2">
    <location>
        <begin position="154"/>
        <end position="173"/>
    </location>
</feature>
<proteinExistence type="predicted"/>
<feature type="compositionally biased region" description="Low complexity" evidence="2">
    <location>
        <begin position="154"/>
        <end position="164"/>
    </location>
</feature>
<reference evidence="4" key="1">
    <citation type="submission" date="2022-11" db="EMBL/GenBank/DDBJ databases">
        <title>Chromosomal genome sequence assembly and mating type (MAT) locus characterization of the leprose asexual lichenized fungus Lepraria neglecta (Nyl.) Erichsen.</title>
        <authorList>
            <person name="Allen J.L."/>
            <person name="Pfeffer B."/>
        </authorList>
    </citation>
    <scope>NUCLEOTIDE SEQUENCE</scope>
    <source>
        <strain evidence="4">Allen 5258</strain>
    </source>
</reference>
<dbReference type="SUPFAM" id="SSF56801">
    <property type="entry name" value="Acetyl-CoA synthetase-like"/>
    <property type="match status" value="1"/>
</dbReference>
<evidence type="ECO:0000259" key="3">
    <source>
        <dbReference type="PROSITE" id="PS50075"/>
    </source>
</evidence>
<dbReference type="Pfam" id="PF00550">
    <property type="entry name" value="PP-binding"/>
    <property type="match status" value="1"/>
</dbReference>
<evidence type="ECO:0000256" key="1">
    <source>
        <dbReference type="ARBA" id="ARBA00022598"/>
    </source>
</evidence>
<gene>
    <name evidence="4" type="ORF">OEA41_001201</name>
</gene>
<accession>A0AAD9ZJR1</accession>
<name>A0AAD9ZJR1_9LECA</name>
<evidence type="ECO:0000313" key="5">
    <source>
        <dbReference type="Proteomes" id="UP001276659"/>
    </source>
</evidence>
<dbReference type="GO" id="GO:0005737">
    <property type="term" value="C:cytoplasm"/>
    <property type="evidence" value="ECO:0007669"/>
    <property type="project" value="TreeGrafter"/>
</dbReference>
<dbReference type="PROSITE" id="PS50075">
    <property type="entry name" value="CARRIER"/>
    <property type="match status" value="1"/>
</dbReference>
<dbReference type="InterPro" id="IPR045851">
    <property type="entry name" value="AMP-bd_C_sf"/>
</dbReference>
<dbReference type="Gene3D" id="1.10.1200.10">
    <property type="entry name" value="ACP-like"/>
    <property type="match status" value="1"/>
</dbReference>
<sequence length="173" mass="18435">MASLTAALVDDPTLVKDLYSACRAMLPSYMIPKFVVISPIPLNPSGKVDERGLSKIVEASLHSNPDGVTHPIGSAISTAMGLDNVLATIVAARFFGNKPSITDDLRYYGLTSLDFMGFIKDIQTTLGISLTLGQVFRNPNLRSIAKIVKEKLSHSPTNCSPSSSRAPDQNGGS</sequence>
<keyword evidence="1" id="KW-0436">Ligase</keyword>
<comment type="caution">
    <text evidence="4">The sequence shown here is derived from an EMBL/GenBank/DDBJ whole genome shotgun (WGS) entry which is preliminary data.</text>
</comment>
<feature type="domain" description="Carrier" evidence="3">
    <location>
        <begin position="77"/>
        <end position="152"/>
    </location>
</feature>
<dbReference type="GO" id="GO:0043041">
    <property type="term" value="P:amino acid activation for nonribosomal peptide biosynthetic process"/>
    <property type="evidence" value="ECO:0007669"/>
    <property type="project" value="TreeGrafter"/>
</dbReference>
<dbReference type="InterPro" id="IPR036736">
    <property type="entry name" value="ACP-like_sf"/>
</dbReference>
<dbReference type="PANTHER" id="PTHR45527:SF1">
    <property type="entry name" value="FATTY ACID SYNTHASE"/>
    <property type="match status" value="1"/>
</dbReference>
<dbReference type="Gene3D" id="3.30.300.30">
    <property type="match status" value="1"/>
</dbReference>
<dbReference type="EMBL" id="JASNWA010000003">
    <property type="protein sequence ID" value="KAK3179062.1"/>
    <property type="molecule type" value="Genomic_DNA"/>
</dbReference>
<dbReference type="GO" id="GO:0031177">
    <property type="term" value="F:phosphopantetheine binding"/>
    <property type="evidence" value="ECO:0007669"/>
    <property type="project" value="TreeGrafter"/>
</dbReference>
<dbReference type="InterPro" id="IPR009081">
    <property type="entry name" value="PP-bd_ACP"/>
</dbReference>
<dbReference type="AlphaFoldDB" id="A0AAD9ZJR1"/>
<organism evidence="4 5">
    <name type="scientific">Lepraria neglecta</name>
    <dbReference type="NCBI Taxonomy" id="209136"/>
    <lineage>
        <taxon>Eukaryota</taxon>
        <taxon>Fungi</taxon>
        <taxon>Dikarya</taxon>
        <taxon>Ascomycota</taxon>
        <taxon>Pezizomycotina</taxon>
        <taxon>Lecanoromycetes</taxon>
        <taxon>OSLEUM clade</taxon>
        <taxon>Lecanoromycetidae</taxon>
        <taxon>Lecanorales</taxon>
        <taxon>Lecanorineae</taxon>
        <taxon>Stereocaulaceae</taxon>
        <taxon>Lepraria</taxon>
    </lineage>
</organism>
<dbReference type="GO" id="GO:0044550">
    <property type="term" value="P:secondary metabolite biosynthetic process"/>
    <property type="evidence" value="ECO:0007669"/>
    <property type="project" value="TreeGrafter"/>
</dbReference>